<evidence type="ECO:0000256" key="3">
    <source>
        <dbReference type="ARBA" id="ARBA00022857"/>
    </source>
</evidence>
<evidence type="ECO:0000256" key="4">
    <source>
        <dbReference type="ARBA" id="ARBA00023002"/>
    </source>
</evidence>
<dbReference type="Proteomes" id="UP000481153">
    <property type="component" value="Unassembled WGS sequence"/>
</dbReference>
<reference evidence="8 9" key="1">
    <citation type="submission" date="2019-07" db="EMBL/GenBank/DDBJ databases">
        <title>Genomics analysis of Aphanomyces spp. identifies a new class of oomycete effector associated with host adaptation.</title>
        <authorList>
            <person name="Gaulin E."/>
        </authorList>
    </citation>
    <scope>NUCLEOTIDE SEQUENCE [LARGE SCALE GENOMIC DNA]</scope>
    <source>
        <strain evidence="8 9">ATCC 201684</strain>
    </source>
</reference>
<dbReference type="PANTHER" id="PTHR43765:SF2">
    <property type="entry name" value="2-DEHYDROPANTOATE 2-REDUCTASE"/>
    <property type="match status" value="1"/>
</dbReference>
<dbReference type="InterPro" id="IPR013332">
    <property type="entry name" value="KPR_N"/>
</dbReference>
<keyword evidence="3" id="KW-0521">NADP</keyword>
<dbReference type="Pfam" id="PF02558">
    <property type="entry name" value="ApbA"/>
    <property type="match status" value="1"/>
</dbReference>
<dbReference type="Gene3D" id="1.10.1040.10">
    <property type="entry name" value="N-(1-d-carboxylethyl)-l-norvaline Dehydrogenase, domain 2"/>
    <property type="match status" value="1"/>
</dbReference>
<feature type="domain" description="Ketopantoate reductase N-terminal" evidence="6">
    <location>
        <begin position="3"/>
        <end position="169"/>
    </location>
</feature>
<dbReference type="GO" id="GO:0008677">
    <property type="term" value="F:2-dehydropantoate 2-reductase activity"/>
    <property type="evidence" value="ECO:0007669"/>
    <property type="project" value="UniProtKB-EC"/>
</dbReference>
<sequence length="334" mass="35598">MKVGVVGLGAIGSLFFTRLLHFVNPLNRALKDKQSHIYAVVKESHLASLTSVVIYDNAHPRKTLVNVPTNAPPNAQAFCVDFDRPLDVLLVTVKSNQTYEVAARLKAGRAMGKDSLVISVQNGLGNVKVLKDILETDNVLHGVTYMGGTSVGPGHVLQGGHGPTIVQNADHLSDTVQETLNDFTALLSNAGIPTQLVPSNDLQSVLWTKLVVNAGINPLGAILNVPNQEVVAGPSHHMVIQALVDEAAAVAAAQGIPLQFHGKSALEYTIDAAKATGTNICSMCQDLRRGRATEIDAINDMVVTYGQEYGVPTPANELIVHLVKSLEQSKMTKD</sequence>
<dbReference type="InterPro" id="IPR008927">
    <property type="entry name" value="6-PGluconate_DH-like_C_sf"/>
</dbReference>
<dbReference type="PANTHER" id="PTHR43765">
    <property type="entry name" value="2-DEHYDROPANTOATE 2-REDUCTASE-RELATED"/>
    <property type="match status" value="1"/>
</dbReference>
<keyword evidence="4" id="KW-0560">Oxidoreductase</keyword>
<dbReference type="EC" id="1.1.1.169" evidence="2"/>
<dbReference type="InterPro" id="IPR003710">
    <property type="entry name" value="ApbA"/>
</dbReference>
<dbReference type="InterPro" id="IPR036291">
    <property type="entry name" value="NAD(P)-bd_dom_sf"/>
</dbReference>
<name>A0A6G0XC57_9STRA</name>
<dbReference type="InterPro" id="IPR050838">
    <property type="entry name" value="Ketopantoate_reductase"/>
</dbReference>
<evidence type="ECO:0000313" key="8">
    <source>
        <dbReference type="EMBL" id="KAF0737761.1"/>
    </source>
</evidence>
<feature type="domain" description="Ketopantoate reductase C-terminal" evidence="7">
    <location>
        <begin position="201"/>
        <end position="327"/>
    </location>
</feature>
<dbReference type="EMBL" id="VJMJ01000081">
    <property type="protein sequence ID" value="KAF0737761.1"/>
    <property type="molecule type" value="Genomic_DNA"/>
</dbReference>
<dbReference type="SUPFAM" id="SSF48179">
    <property type="entry name" value="6-phosphogluconate dehydrogenase C-terminal domain-like"/>
    <property type="match status" value="1"/>
</dbReference>
<dbReference type="AlphaFoldDB" id="A0A6G0XC57"/>
<dbReference type="Pfam" id="PF08546">
    <property type="entry name" value="ApbA_C"/>
    <property type="match status" value="1"/>
</dbReference>
<comment type="caution">
    <text evidence="8">The sequence shown here is derived from an EMBL/GenBank/DDBJ whole genome shotgun (WGS) entry which is preliminary data.</text>
</comment>
<protein>
    <recommendedName>
        <fullName evidence="2">2-dehydropantoate 2-reductase</fullName>
        <ecNumber evidence="2">1.1.1.169</ecNumber>
    </recommendedName>
    <alternativeName>
        <fullName evidence="5">Ketopantoate reductase</fullName>
    </alternativeName>
</protein>
<evidence type="ECO:0000256" key="1">
    <source>
        <dbReference type="ARBA" id="ARBA00007870"/>
    </source>
</evidence>
<dbReference type="NCBIfam" id="TIGR00745">
    <property type="entry name" value="apbA_panE"/>
    <property type="match status" value="1"/>
</dbReference>
<dbReference type="GO" id="GO:0015940">
    <property type="term" value="P:pantothenate biosynthetic process"/>
    <property type="evidence" value="ECO:0007669"/>
    <property type="project" value="InterPro"/>
</dbReference>
<evidence type="ECO:0000256" key="2">
    <source>
        <dbReference type="ARBA" id="ARBA00013014"/>
    </source>
</evidence>
<dbReference type="GO" id="GO:0005737">
    <property type="term" value="C:cytoplasm"/>
    <property type="evidence" value="ECO:0007669"/>
    <property type="project" value="TreeGrafter"/>
</dbReference>
<dbReference type="Gene3D" id="3.40.50.720">
    <property type="entry name" value="NAD(P)-binding Rossmann-like Domain"/>
    <property type="match status" value="1"/>
</dbReference>
<dbReference type="FunFam" id="1.10.1040.10:FF:000017">
    <property type="entry name" value="2-dehydropantoate 2-reductase"/>
    <property type="match status" value="1"/>
</dbReference>
<evidence type="ECO:0000259" key="6">
    <source>
        <dbReference type="Pfam" id="PF02558"/>
    </source>
</evidence>
<organism evidence="8 9">
    <name type="scientific">Aphanomyces euteiches</name>
    <dbReference type="NCBI Taxonomy" id="100861"/>
    <lineage>
        <taxon>Eukaryota</taxon>
        <taxon>Sar</taxon>
        <taxon>Stramenopiles</taxon>
        <taxon>Oomycota</taxon>
        <taxon>Saprolegniomycetes</taxon>
        <taxon>Saprolegniales</taxon>
        <taxon>Verrucalvaceae</taxon>
        <taxon>Aphanomyces</taxon>
    </lineage>
</organism>
<evidence type="ECO:0000256" key="5">
    <source>
        <dbReference type="ARBA" id="ARBA00032024"/>
    </source>
</evidence>
<dbReference type="InterPro" id="IPR013328">
    <property type="entry name" value="6PGD_dom2"/>
</dbReference>
<evidence type="ECO:0000313" key="9">
    <source>
        <dbReference type="Proteomes" id="UP000481153"/>
    </source>
</evidence>
<comment type="similarity">
    <text evidence="1">Belongs to the ketopantoate reductase family.</text>
</comment>
<dbReference type="InterPro" id="IPR013752">
    <property type="entry name" value="KPA_reductase"/>
</dbReference>
<gene>
    <name evidence="8" type="ORF">Ae201684_006255</name>
</gene>
<keyword evidence="9" id="KW-1185">Reference proteome</keyword>
<dbReference type="SUPFAM" id="SSF51735">
    <property type="entry name" value="NAD(P)-binding Rossmann-fold domains"/>
    <property type="match status" value="1"/>
</dbReference>
<proteinExistence type="inferred from homology"/>
<dbReference type="VEuPathDB" id="FungiDB:AeMF1_019747"/>
<accession>A0A6G0XC57</accession>
<evidence type="ECO:0000259" key="7">
    <source>
        <dbReference type="Pfam" id="PF08546"/>
    </source>
</evidence>
<dbReference type="GO" id="GO:0050661">
    <property type="term" value="F:NADP binding"/>
    <property type="evidence" value="ECO:0007669"/>
    <property type="project" value="TreeGrafter"/>
</dbReference>